<dbReference type="InterPro" id="IPR040085">
    <property type="entry name" value="MJ0674-like"/>
</dbReference>
<proteinExistence type="predicted"/>
<comment type="caution">
    <text evidence="7">The sequence shown here is derived from an EMBL/GenBank/DDBJ whole genome shotgun (WGS) entry which is preliminary data.</text>
</comment>
<dbReference type="PROSITE" id="PS51918">
    <property type="entry name" value="RADICAL_SAM"/>
    <property type="match status" value="1"/>
</dbReference>
<name>A0A9D9HNC8_9SPIR</name>
<sequence length="334" mass="37856">MEYTDLDSLNAAGDFYKSCTLCPRNCNVNRFSGDRGFCGETFDLRIAYGGIHFGEEPPVTVSKGSGTIFFTGCNLRCSFCQNYQISQDGMGKVLGIEDFAGLCLRLQEEGAENINLVTGTHHIPVIRAGLEEAKNKGLKIPVLWNTSSYENTGSLELLKPLVDVWLPDLKTLNPEISKRVFAAENYPAKAKRAIRWMVENSPLKFTEKDGKRKIVSGVILRHLVLPGRLNDSRMVIEWFKEFLEGKALFSLMTQYTPVKAHKNKDGLNAFQDRHVSEEEYGKLQEMLEEYGIQDGFYQELETDDSWLPDFNLISPFPSSLSKPLWHWSCGFENR</sequence>
<dbReference type="InterPro" id="IPR016431">
    <property type="entry name" value="Pyrv-formate_lyase-activ_prd"/>
</dbReference>
<dbReference type="SFLD" id="SFLDS00029">
    <property type="entry name" value="Radical_SAM"/>
    <property type="match status" value="1"/>
</dbReference>
<keyword evidence="3 5" id="KW-0408">Iron</keyword>
<dbReference type="InterPro" id="IPR013785">
    <property type="entry name" value="Aldolase_TIM"/>
</dbReference>
<dbReference type="GO" id="GO:0046872">
    <property type="term" value="F:metal ion binding"/>
    <property type="evidence" value="ECO:0007669"/>
    <property type="project" value="UniProtKB-KW"/>
</dbReference>
<feature type="binding site" evidence="5">
    <location>
        <position position="73"/>
    </location>
    <ligand>
        <name>[4Fe-4S] cluster</name>
        <dbReference type="ChEBI" id="CHEBI:49883"/>
        <note>4Fe-4S-S-AdoMet</note>
    </ligand>
</feature>
<dbReference type="AlphaFoldDB" id="A0A9D9HNC8"/>
<evidence type="ECO:0000256" key="3">
    <source>
        <dbReference type="ARBA" id="ARBA00023004"/>
    </source>
</evidence>
<dbReference type="Proteomes" id="UP000823638">
    <property type="component" value="Unassembled WGS sequence"/>
</dbReference>
<dbReference type="CDD" id="cd01335">
    <property type="entry name" value="Radical_SAM"/>
    <property type="match status" value="1"/>
</dbReference>
<evidence type="ECO:0000256" key="5">
    <source>
        <dbReference type="PIRSR" id="PIRSR004869-50"/>
    </source>
</evidence>
<reference evidence="7" key="2">
    <citation type="journal article" date="2021" name="PeerJ">
        <title>Extensive microbial diversity within the chicken gut microbiome revealed by metagenomics and culture.</title>
        <authorList>
            <person name="Gilroy R."/>
            <person name="Ravi A."/>
            <person name="Getino M."/>
            <person name="Pursley I."/>
            <person name="Horton D.L."/>
            <person name="Alikhan N.F."/>
            <person name="Baker D."/>
            <person name="Gharbi K."/>
            <person name="Hall N."/>
            <person name="Watson M."/>
            <person name="Adriaenssens E.M."/>
            <person name="Foster-Nyarko E."/>
            <person name="Jarju S."/>
            <person name="Secka A."/>
            <person name="Antonio M."/>
            <person name="Oren A."/>
            <person name="Chaudhuri R.R."/>
            <person name="La Ragione R."/>
            <person name="Hildebrand F."/>
            <person name="Pallen M.J."/>
        </authorList>
    </citation>
    <scope>NUCLEOTIDE SEQUENCE</scope>
    <source>
        <strain evidence="7">10532</strain>
    </source>
</reference>
<evidence type="ECO:0000313" key="7">
    <source>
        <dbReference type="EMBL" id="MBO8456880.1"/>
    </source>
</evidence>
<dbReference type="PANTHER" id="PTHR43075">
    <property type="entry name" value="FORMATE LYASE ACTIVATING ENZYME, PUTATIVE (AFU_ORTHOLOGUE AFUA_2G15630)-RELATED"/>
    <property type="match status" value="1"/>
</dbReference>
<dbReference type="Gene3D" id="3.20.20.70">
    <property type="entry name" value="Aldolase class I"/>
    <property type="match status" value="1"/>
</dbReference>
<evidence type="ECO:0000256" key="2">
    <source>
        <dbReference type="ARBA" id="ARBA00022723"/>
    </source>
</evidence>
<dbReference type="SFLD" id="SFLDG01099">
    <property type="entry name" value="Uncharacterised_Radical_SAM_Su"/>
    <property type="match status" value="1"/>
</dbReference>
<evidence type="ECO:0000256" key="4">
    <source>
        <dbReference type="ARBA" id="ARBA00023014"/>
    </source>
</evidence>
<dbReference type="PANTHER" id="PTHR43075:SF1">
    <property type="entry name" value="FORMATE LYASE ACTIVATING ENZYME, PUTATIVE (AFU_ORTHOLOGUE AFUA_2G15630)-RELATED"/>
    <property type="match status" value="1"/>
</dbReference>
<dbReference type="EMBL" id="JADIMM010000022">
    <property type="protein sequence ID" value="MBO8456880.1"/>
    <property type="molecule type" value="Genomic_DNA"/>
</dbReference>
<evidence type="ECO:0000259" key="6">
    <source>
        <dbReference type="PROSITE" id="PS51918"/>
    </source>
</evidence>
<dbReference type="PIRSF" id="PIRSF004869">
    <property type="entry name" value="PflX_prd"/>
    <property type="match status" value="1"/>
</dbReference>
<dbReference type="Pfam" id="PF04055">
    <property type="entry name" value="Radical_SAM"/>
    <property type="match status" value="1"/>
</dbReference>
<reference evidence="7" key="1">
    <citation type="submission" date="2020-10" db="EMBL/GenBank/DDBJ databases">
        <authorList>
            <person name="Gilroy R."/>
        </authorList>
    </citation>
    <scope>NUCLEOTIDE SEQUENCE</scope>
    <source>
        <strain evidence="7">10532</strain>
    </source>
</reference>
<keyword evidence="1 5" id="KW-0949">S-adenosyl-L-methionine</keyword>
<evidence type="ECO:0000313" key="8">
    <source>
        <dbReference type="Proteomes" id="UP000823638"/>
    </source>
</evidence>
<dbReference type="GO" id="GO:0003824">
    <property type="term" value="F:catalytic activity"/>
    <property type="evidence" value="ECO:0007669"/>
    <property type="project" value="InterPro"/>
</dbReference>
<evidence type="ECO:0000256" key="1">
    <source>
        <dbReference type="ARBA" id="ARBA00022691"/>
    </source>
</evidence>
<feature type="binding site" evidence="5">
    <location>
        <position position="80"/>
    </location>
    <ligand>
        <name>[4Fe-4S] cluster</name>
        <dbReference type="ChEBI" id="CHEBI:49883"/>
        <note>4Fe-4S-S-AdoMet</note>
    </ligand>
</feature>
<comment type="cofactor">
    <cofactor evidence="5">
        <name>[4Fe-4S] cluster</name>
        <dbReference type="ChEBI" id="CHEBI:49883"/>
    </cofactor>
    <text evidence="5">Binds 1 [4Fe-4S] cluster. The cluster is coordinated with 3 cysteines and an exchangeable S-adenosyl-L-methionine.</text>
</comment>
<dbReference type="InterPro" id="IPR007197">
    <property type="entry name" value="rSAM"/>
</dbReference>
<feature type="domain" description="Radical SAM core" evidence="6">
    <location>
        <begin position="55"/>
        <end position="293"/>
    </location>
</feature>
<accession>A0A9D9HNC8</accession>
<feature type="binding site" evidence="5">
    <location>
        <position position="77"/>
    </location>
    <ligand>
        <name>[4Fe-4S] cluster</name>
        <dbReference type="ChEBI" id="CHEBI:49883"/>
        <note>4Fe-4S-S-AdoMet</note>
    </ligand>
</feature>
<keyword evidence="4 5" id="KW-0411">Iron-sulfur</keyword>
<protein>
    <submittedName>
        <fullName evidence="7">Radical SAM protein</fullName>
    </submittedName>
</protein>
<dbReference type="GO" id="GO:0051536">
    <property type="term" value="F:iron-sulfur cluster binding"/>
    <property type="evidence" value="ECO:0007669"/>
    <property type="project" value="UniProtKB-KW"/>
</dbReference>
<organism evidence="7 8">
    <name type="scientific">Candidatus Gallitreponema excrementavium</name>
    <dbReference type="NCBI Taxonomy" id="2840840"/>
    <lineage>
        <taxon>Bacteria</taxon>
        <taxon>Pseudomonadati</taxon>
        <taxon>Spirochaetota</taxon>
        <taxon>Spirochaetia</taxon>
        <taxon>Spirochaetales</taxon>
        <taxon>Candidatus Gallitreponema</taxon>
    </lineage>
</organism>
<gene>
    <name evidence="7" type="ORF">IAA81_01475</name>
</gene>
<dbReference type="InterPro" id="IPR058240">
    <property type="entry name" value="rSAM_sf"/>
</dbReference>
<keyword evidence="2 5" id="KW-0479">Metal-binding</keyword>
<dbReference type="SUPFAM" id="SSF102114">
    <property type="entry name" value="Radical SAM enzymes"/>
    <property type="match status" value="1"/>
</dbReference>